<keyword evidence="2" id="KW-1185">Reference proteome</keyword>
<dbReference type="Proteomes" id="UP000887563">
    <property type="component" value="Unplaced"/>
</dbReference>
<dbReference type="WBParaSite" id="Minc3s02459g30156">
    <property type="protein sequence ID" value="Minc3s02459g30156"/>
    <property type="gene ID" value="Minc3s02459g30156"/>
</dbReference>
<name>A0A914MTQ0_MELIC</name>
<evidence type="ECO:0000313" key="3">
    <source>
        <dbReference type="WBParaSite" id="Minc3s02459g30156"/>
    </source>
</evidence>
<feature type="region of interest" description="Disordered" evidence="1">
    <location>
        <begin position="7"/>
        <end position="37"/>
    </location>
</feature>
<dbReference type="AlphaFoldDB" id="A0A914MTQ0"/>
<protein>
    <submittedName>
        <fullName evidence="3">Uncharacterized protein</fullName>
    </submittedName>
</protein>
<organism evidence="2 3">
    <name type="scientific">Meloidogyne incognita</name>
    <name type="common">Southern root-knot nematode worm</name>
    <name type="synonym">Oxyuris incognita</name>
    <dbReference type="NCBI Taxonomy" id="6306"/>
    <lineage>
        <taxon>Eukaryota</taxon>
        <taxon>Metazoa</taxon>
        <taxon>Ecdysozoa</taxon>
        <taxon>Nematoda</taxon>
        <taxon>Chromadorea</taxon>
        <taxon>Rhabditida</taxon>
        <taxon>Tylenchina</taxon>
        <taxon>Tylenchomorpha</taxon>
        <taxon>Tylenchoidea</taxon>
        <taxon>Meloidogynidae</taxon>
        <taxon>Meloidogyninae</taxon>
        <taxon>Meloidogyne</taxon>
        <taxon>Meloidogyne incognita group</taxon>
    </lineage>
</organism>
<evidence type="ECO:0000313" key="2">
    <source>
        <dbReference type="Proteomes" id="UP000887563"/>
    </source>
</evidence>
<sequence>MMPLLVCPQGTIGPPGARGDKGKDGINGSPGTQGLPGADAEYCPCPERFKRGRCRARPSQQHLPHHHHINRLKLIQLIITVLLCQIKVLLRHKNQKLELMKQNLREVVVMEEEHSI</sequence>
<proteinExistence type="predicted"/>
<accession>A0A914MTQ0</accession>
<reference evidence="3" key="1">
    <citation type="submission" date="2022-11" db="UniProtKB">
        <authorList>
            <consortium name="WormBaseParasite"/>
        </authorList>
    </citation>
    <scope>IDENTIFICATION</scope>
</reference>
<dbReference type="Gene3D" id="1.20.5.320">
    <property type="entry name" value="6-Phosphogluconate Dehydrogenase, domain 3"/>
    <property type="match status" value="1"/>
</dbReference>
<evidence type="ECO:0000256" key="1">
    <source>
        <dbReference type="SAM" id="MobiDB-lite"/>
    </source>
</evidence>